<dbReference type="PANTHER" id="PTHR33179">
    <property type="entry name" value="VQ MOTIF-CONTAINING PROTEIN"/>
    <property type="match status" value="1"/>
</dbReference>
<feature type="compositionally biased region" description="Low complexity" evidence="1">
    <location>
        <begin position="140"/>
        <end position="153"/>
    </location>
</feature>
<evidence type="ECO:0000259" key="2">
    <source>
        <dbReference type="Pfam" id="PF05678"/>
    </source>
</evidence>
<feature type="region of interest" description="Disordered" evidence="1">
    <location>
        <begin position="1"/>
        <end position="76"/>
    </location>
</feature>
<name>A0ABD2Z4V3_9GENT</name>
<evidence type="ECO:0000313" key="3">
    <source>
        <dbReference type="EMBL" id="KAL3514114.1"/>
    </source>
</evidence>
<dbReference type="Pfam" id="PF05678">
    <property type="entry name" value="VQ"/>
    <property type="match status" value="1"/>
</dbReference>
<organism evidence="3 4">
    <name type="scientific">Cinchona calisaya</name>
    <dbReference type="NCBI Taxonomy" id="153742"/>
    <lineage>
        <taxon>Eukaryota</taxon>
        <taxon>Viridiplantae</taxon>
        <taxon>Streptophyta</taxon>
        <taxon>Embryophyta</taxon>
        <taxon>Tracheophyta</taxon>
        <taxon>Spermatophyta</taxon>
        <taxon>Magnoliopsida</taxon>
        <taxon>eudicotyledons</taxon>
        <taxon>Gunneridae</taxon>
        <taxon>Pentapetalae</taxon>
        <taxon>asterids</taxon>
        <taxon>lamiids</taxon>
        <taxon>Gentianales</taxon>
        <taxon>Rubiaceae</taxon>
        <taxon>Cinchonoideae</taxon>
        <taxon>Cinchoneae</taxon>
        <taxon>Cinchona</taxon>
    </lineage>
</organism>
<dbReference type="EMBL" id="JBJUIK010000011">
    <property type="protein sequence ID" value="KAL3514114.1"/>
    <property type="molecule type" value="Genomic_DNA"/>
</dbReference>
<gene>
    <name evidence="3" type="ORF">ACH5RR_026831</name>
</gene>
<evidence type="ECO:0000256" key="1">
    <source>
        <dbReference type="SAM" id="MobiDB-lite"/>
    </source>
</evidence>
<comment type="caution">
    <text evidence="3">The sequence shown here is derived from an EMBL/GenBank/DDBJ whole genome shotgun (WGS) entry which is preliminary data.</text>
</comment>
<feature type="compositionally biased region" description="Low complexity" evidence="1">
    <location>
        <begin position="1"/>
        <end position="12"/>
    </location>
</feature>
<feature type="region of interest" description="Disordered" evidence="1">
    <location>
        <begin position="124"/>
        <end position="159"/>
    </location>
</feature>
<feature type="compositionally biased region" description="Polar residues" evidence="1">
    <location>
        <begin position="126"/>
        <end position="139"/>
    </location>
</feature>
<dbReference type="InterPro" id="IPR039609">
    <property type="entry name" value="VQ_15/22"/>
</dbReference>
<accession>A0ABD2Z4V3</accession>
<evidence type="ECO:0000313" key="4">
    <source>
        <dbReference type="Proteomes" id="UP001630127"/>
    </source>
</evidence>
<protein>
    <recommendedName>
        <fullName evidence="2">VQ domain-containing protein</fullName>
    </recommendedName>
</protein>
<dbReference type="InterPro" id="IPR008889">
    <property type="entry name" value="VQ"/>
</dbReference>
<dbReference type="AlphaFoldDB" id="A0ABD2Z4V3"/>
<sequence>MDSGNSGSMQSSSGGGDEEYDDHSHSESISSFLNTSAHFGSISDPPQPQPQPSSLITPRFSFINDPHSQNNNLDAFPQSVPHHDLIWSRGSIRSELSNYAKFGNVTTASSSSSQSVDLVGAGVQGLHSQPPSVLPSQGSTEATTTANAAAKTASVLPSADHHQPINVVKNPKKRTRASRRAPTTVLTTDTANFRQMVQEFTGIPTPPFSASAASSPYSRRFDLFSSTGHSLGPLHPLRPSAQRVVDQLSSPFGLSSSTTNTANSSIVLPSHNLGGLPKQPQNLLNMQNQMLSFTPLWLNKHHDNYQNNVNADLISGWKDGGGLLNGGVGQENLGGSSSHEHNSSNYYYKFNNCGASTSSEFHHDKGLENVTSGGEGTVGSWICPSD</sequence>
<dbReference type="PANTHER" id="PTHR33179:SF58">
    <property type="entry name" value="OS08G0409500 PROTEIN"/>
    <property type="match status" value="1"/>
</dbReference>
<feature type="compositionally biased region" description="Polar residues" evidence="1">
    <location>
        <begin position="27"/>
        <end position="38"/>
    </location>
</feature>
<dbReference type="PROSITE" id="PS00962">
    <property type="entry name" value="RIBOSOMAL_S2_1"/>
    <property type="match status" value="1"/>
</dbReference>
<dbReference type="InterPro" id="IPR018130">
    <property type="entry name" value="Ribosomal_uS2_CS"/>
</dbReference>
<feature type="domain" description="VQ" evidence="2">
    <location>
        <begin position="180"/>
        <end position="207"/>
    </location>
</feature>
<proteinExistence type="predicted"/>
<keyword evidence="4" id="KW-1185">Reference proteome</keyword>
<reference evidence="3 4" key="1">
    <citation type="submission" date="2024-11" db="EMBL/GenBank/DDBJ databases">
        <title>A near-complete genome assembly of Cinchona calisaya.</title>
        <authorList>
            <person name="Lian D.C."/>
            <person name="Zhao X.W."/>
            <person name="Wei L."/>
        </authorList>
    </citation>
    <scope>NUCLEOTIDE SEQUENCE [LARGE SCALE GENOMIC DNA]</scope>
    <source>
        <tissue evidence="3">Nenye</tissue>
    </source>
</reference>
<dbReference type="Proteomes" id="UP001630127">
    <property type="component" value="Unassembled WGS sequence"/>
</dbReference>